<keyword evidence="11 14" id="KW-0139">CF(1)</keyword>
<gene>
    <name evidence="14" type="primary">atpA</name>
    <name evidence="18" type="ORF">SAMN04487988_11154</name>
</gene>
<proteinExistence type="inferred from homology"/>
<evidence type="ECO:0000256" key="2">
    <source>
        <dbReference type="ARBA" id="ARBA00004170"/>
    </source>
</evidence>
<dbReference type="OrthoDB" id="9803053at2"/>
<feature type="domain" description="ATPase F1/V1/A1 complex alpha/beta subunit N-terminal" evidence="17">
    <location>
        <begin position="27"/>
        <end position="92"/>
    </location>
</feature>
<dbReference type="GO" id="GO:0005524">
    <property type="term" value="F:ATP binding"/>
    <property type="evidence" value="ECO:0007669"/>
    <property type="project" value="UniProtKB-UniRule"/>
</dbReference>
<evidence type="ECO:0000256" key="12">
    <source>
        <dbReference type="ARBA" id="ARBA00023310"/>
    </source>
</evidence>
<dbReference type="CDD" id="cd18116">
    <property type="entry name" value="ATP-synt_F1_alpha_N"/>
    <property type="match status" value="1"/>
</dbReference>
<dbReference type="PANTHER" id="PTHR48082:SF2">
    <property type="entry name" value="ATP SYNTHASE SUBUNIT ALPHA, MITOCHONDRIAL"/>
    <property type="match status" value="1"/>
</dbReference>
<dbReference type="Gene3D" id="1.20.150.20">
    <property type="entry name" value="ATP synthase alpha/beta chain, C-terminal domain"/>
    <property type="match status" value="1"/>
</dbReference>
<comment type="catalytic activity">
    <reaction evidence="14">
        <text>ATP + H2O + 4 H(+)(in) = ADP + phosphate + 5 H(+)(out)</text>
        <dbReference type="Rhea" id="RHEA:57720"/>
        <dbReference type="ChEBI" id="CHEBI:15377"/>
        <dbReference type="ChEBI" id="CHEBI:15378"/>
        <dbReference type="ChEBI" id="CHEBI:30616"/>
        <dbReference type="ChEBI" id="CHEBI:43474"/>
        <dbReference type="ChEBI" id="CHEBI:456216"/>
        <dbReference type="EC" id="7.1.2.2"/>
    </reaction>
</comment>
<dbReference type="InterPro" id="IPR033732">
    <property type="entry name" value="ATP_synth_F1_a_nt-bd_dom"/>
</dbReference>
<dbReference type="FunFam" id="2.40.30.20:FF:000001">
    <property type="entry name" value="ATP synthase subunit alpha"/>
    <property type="match status" value="1"/>
</dbReference>
<evidence type="ECO:0000313" key="18">
    <source>
        <dbReference type="EMBL" id="SFG94479.1"/>
    </source>
</evidence>
<dbReference type="Gene3D" id="2.40.30.20">
    <property type="match status" value="1"/>
</dbReference>
<evidence type="ECO:0000256" key="4">
    <source>
        <dbReference type="ARBA" id="ARBA00022448"/>
    </source>
</evidence>
<feature type="binding site" evidence="14">
    <location>
        <begin position="171"/>
        <end position="178"/>
    </location>
    <ligand>
        <name>ATP</name>
        <dbReference type="ChEBI" id="CHEBI:30616"/>
    </ligand>
</feature>
<dbReference type="GO" id="GO:0005886">
    <property type="term" value="C:plasma membrane"/>
    <property type="evidence" value="ECO:0007669"/>
    <property type="project" value="UniProtKB-SubCell"/>
</dbReference>
<dbReference type="AlphaFoldDB" id="A0A1I2W1B9"/>
<dbReference type="InterPro" id="IPR027417">
    <property type="entry name" value="P-loop_NTPase"/>
</dbReference>
<evidence type="ECO:0000256" key="5">
    <source>
        <dbReference type="ARBA" id="ARBA00022741"/>
    </source>
</evidence>
<dbReference type="Pfam" id="PF00006">
    <property type="entry name" value="ATP-synt_ab"/>
    <property type="match status" value="1"/>
</dbReference>
<dbReference type="CDD" id="cd01132">
    <property type="entry name" value="F1-ATPase_alpha_CD"/>
    <property type="match status" value="1"/>
</dbReference>
<dbReference type="PROSITE" id="PS00152">
    <property type="entry name" value="ATPASE_ALPHA_BETA"/>
    <property type="match status" value="1"/>
</dbReference>
<dbReference type="InterPro" id="IPR038376">
    <property type="entry name" value="ATP_synth_asu_C_sf"/>
</dbReference>
<dbReference type="PANTHER" id="PTHR48082">
    <property type="entry name" value="ATP SYNTHASE SUBUNIT ALPHA, MITOCHONDRIAL"/>
    <property type="match status" value="1"/>
</dbReference>
<keyword evidence="12 14" id="KW-0066">ATP synthesis</keyword>
<dbReference type="STRING" id="435880.SAMN04487988_11154"/>
<evidence type="ECO:0000256" key="6">
    <source>
        <dbReference type="ARBA" id="ARBA00022781"/>
    </source>
</evidence>
<keyword evidence="5 14" id="KW-0547">Nucleotide-binding</keyword>
<dbReference type="Gene3D" id="3.40.50.300">
    <property type="entry name" value="P-loop containing nucleotide triphosphate hydrolases"/>
    <property type="match status" value="1"/>
</dbReference>
<evidence type="ECO:0000256" key="7">
    <source>
        <dbReference type="ARBA" id="ARBA00022840"/>
    </source>
</evidence>
<evidence type="ECO:0000259" key="15">
    <source>
        <dbReference type="Pfam" id="PF00006"/>
    </source>
</evidence>
<dbReference type="SUPFAM" id="SSF47917">
    <property type="entry name" value="C-terminal domain of alpha and beta subunits of F1 ATP synthase"/>
    <property type="match status" value="1"/>
</dbReference>
<reference evidence="19" key="1">
    <citation type="submission" date="2016-10" db="EMBL/GenBank/DDBJ databases">
        <authorList>
            <person name="Varghese N."/>
            <person name="Submissions S."/>
        </authorList>
    </citation>
    <scope>NUCLEOTIDE SEQUENCE [LARGE SCALE GENOMIC DNA]</scope>
    <source>
        <strain evidence="19">DSM 19315</strain>
    </source>
</reference>
<evidence type="ECO:0000313" key="19">
    <source>
        <dbReference type="Proteomes" id="UP000199642"/>
    </source>
</evidence>
<sequence>MAEVRPDEVSAILREQLSGVRTEAELEEVGTVLQVGDGVARIYGLSKAQSGELLEFENGLKAMVLNLEEDNVGAVLFGDSKEIKEGDTVKRTKKIASLKVGEGMLGRVVDTLGNPIDGKGPIAGELYEMPLERKAPGVIYRQPVTEPLQTGIKSIDAMIPIGRGQRELVIGDRQTGKTAVVIDTILNQKEFYDRGEPVFCIYVAIGQKASTVAGVVAALEKGGAMPYTVIVLAGASDPAPMQFFAPFTGAAIGEFFRDTGRPALVVYDDLSKQAVAYREVSLLLRRPPGREAYPGDVFYLHSRLLERAAKINKSDAIAQQMNDLPDTIKHLVKGGGSLTALPIIETQAGDVSAYIPTNVISITDGQIFLETNLFNSGIRPAINVGISVSRVGGNAQIKTMKKVAGTLKLDQAQFRELEAFSKFGSDLDATTKRTIERGRRNQEILKQPQYAPVAVEHQVAIIYASTKGLMDSVPVEKARAFEREFYLLLDSSYPEALKAILAGDIDTAGELLEKAAAELAPKFSK</sequence>
<dbReference type="SUPFAM" id="SSF52540">
    <property type="entry name" value="P-loop containing nucleoside triphosphate hydrolases"/>
    <property type="match status" value="1"/>
</dbReference>
<dbReference type="EMBL" id="FOPC01000011">
    <property type="protein sequence ID" value="SFG94479.1"/>
    <property type="molecule type" value="Genomic_DNA"/>
</dbReference>
<feature type="domain" description="ATP synthase alpha subunit C-terminal" evidence="16">
    <location>
        <begin position="396"/>
        <end position="504"/>
    </location>
</feature>
<dbReference type="EC" id="7.1.2.2" evidence="14"/>
<dbReference type="PIRSF" id="PIRSF039088">
    <property type="entry name" value="F_ATPase_subunit_alpha"/>
    <property type="match status" value="1"/>
</dbReference>
<dbReference type="GO" id="GO:0046933">
    <property type="term" value="F:proton-transporting ATP synthase activity, rotational mechanism"/>
    <property type="evidence" value="ECO:0007669"/>
    <property type="project" value="UniProtKB-UniRule"/>
</dbReference>
<evidence type="ECO:0000256" key="1">
    <source>
        <dbReference type="ARBA" id="ARBA00003784"/>
    </source>
</evidence>
<name>A0A1I2W1B9_9BACT</name>
<keyword evidence="6 14" id="KW-0375">Hydrogen ion transport</keyword>
<feature type="site" description="Required for activity" evidence="14">
    <location>
        <position position="387"/>
    </location>
</feature>
<evidence type="ECO:0000256" key="10">
    <source>
        <dbReference type="ARBA" id="ARBA00023136"/>
    </source>
</evidence>
<dbReference type="Proteomes" id="UP000199642">
    <property type="component" value="Unassembled WGS sequence"/>
</dbReference>
<protein>
    <recommendedName>
        <fullName evidence="14">ATP synthase subunit alpha</fullName>
        <ecNumber evidence="14">7.1.2.2</ecNumber>
    </recommendedName>
    <alternativeName>
        <fullName evidence="14">ATP synthase F1 sector subunit alpha</fullName>
    </alternativeName>
    <alternativeName>
        <fullName evidence="14">F-ATPase subunit alpha</fullName>
    </alternativeName>
</protein>
<dbReference type="GO" id="GO:0045259">
    <property type="term" value="C:proton-transporting ATP synthase complex"/>
    <property type="evidence" value="ECO:0007669"/>
    <property type="project" value="UniProtKB-KW"/>
</dbReference>
<evidence type="ECO:0000259" key="17">
    <source>
        <dbReference type="Pfam" id="PF02874"/>
    </source>
</evidence>
<dbReference type="InterPro" id="IPR004100">
    <property type="entry name" value="ATPase_F1/V1/A1_a/bsu_N"/>
</dbReference>
<keyword evidence="7 14" id="KW-0067">ATP-binding</keyword>
<evidence type="ECO:0000256" key="11">
    <source>
        <dbReference type="ARBA" id="ARBA00023196"/>
    </source>
</evidence>
<evidence type="ECO:0000256" key="3">
    <source>
        <dbReference type="ARBA" id="ARBA00008936"/>
    </source>
</evidence>
<keyword evidence="10 14" id="KW-0472">Membrane</keyword>
<dbReference type="Pfam" id="PF00306">
    <property type="entry name" value="ATP-synt_ab_C"/>
    <property type="match status" value="1"/>
</dbReference>
<dbReference type="CDD" id="cd18113">
    <property type="entry name" value="ATP-synt_F1_alpha_C"/>
    <property type="match status" value="1"/>
</dbReference>
<accession>A0A1I2W1B9</accession>
<dbReference type="InterPro" id="IPR000793">
    <property type="entry name" value="ATP_synth_asu_C"/>
</dbReference>
<keyword evidence="14" id="KW-1003">Cell membrane</keyword>
<dbReference type="InterPro" id="IPR005294">
    <property type="entry name" value="ATP_synth_F1_asu"/>
</dbReference>
<organism evidence="18 19">
    <name type="scientific">Algoriphagus hitonicola</name>
    <dbReference type="NCBI Taxonomy" id="435880"/>
    <lineage>
        <taxon>Bacteria</taxon>
        <taxon>Pseudomonadati</taxon>
        <taxon>Bacteroidota</taxon>
        <taxon>Cytophagia</taxon>
        <taxon>Cytophagales</taxon>
        <taxon>Cyclobacteriaceae</taxon>
        <taxon>Algoriphagus</taxon>
    </lineage>
</organism>
<dbReference type="Pfam" id="PF02874">
    <property type="entry name" value="ATP-synt_ab_N"/>
    <property type="match status" value="1"/>
</dbReference>
<evidence type="ECO:0000256" key="8">
    <source>
        <dbReference type="ARBA" id="ARBA00022967"/>
    </source>
</evidence>
<comment type="function">
    <text evidence="1 14">Produces ATP from ADP in the presence of a proton gradient across the membrane. The alpha chain is a regulatory subunit.</text>
</comment>
<dbReference type="InterPro" id="IPR000194">
    <property type="entry name" value="ATPase_F1/V1/A1_a/bsu_nucl-bd"/>
</dbReference>
<keyword evidence="19" id="KW-1185">Reference proteome</keyword>
<dbReference type="InterPro" id="IPR023366">
    <property type="entry name" value="ATP_synth_asu-like_sf"/>
</dbReference>
<comment type="subcellular location">
    <subcellularLocation>
        <location evidence="14">Cell membrane</location>
        <topology evidence="14">Peripheral membrane protein</topology>
    </subcellularLocation>
    <subcellularLocation>
        <location evidence="2">Membrane</location>
        <topology evidence="2">Peripheral membrane protein</topology>
    </subcellularLocation>
</comment>
<dbReference type="GO" id="GO:0043531">
    <property type="term" value="F:ADP binding"/>
    <property type="evidence" value="ECO:0007669"/>
    <property type="project" value="TreeGrafter"/>
</dbReference>
<evidence type="ECO:0000259" key="16">
    <source>
        <dbReference type="Pfam" id="PF00306"/>
    </source>
</evidence>
<dbReference type="InterPro" id="IPR020003">
    <property type="entry name" value="ATPase_a/bsu_AS"/>
</dbReference>
<evidence type="ECO:0000256" key="14">
    <source>
        <dbReference type="HAMAP-Rule" id="MF_01346"/>
    </source>
</evidence>
<comment type="similarity">
    <text evidence="3 14">Belongs to the ATPase alpha/beta chains family.</text>
</comment>
<dbReference type="InterPro" id="IPR036121">
    <property type="entry name" value="ATPase_F1/V1/A1_a/bsu_N_sf"/>
</dbReference>
<dbReference type="RefSeq" id="WP_092792928.1">
    <property type="nucleotide sequence ID" value="NZ_FOPC01000011.1"/>
</dbReference>
<comment type="subunit">
    <text evidence="13">F-type ATPases have 2 components, CF(1) - the catalytic core - and CF(0) - the membrane proton channel. CF(1) has five subunits: alpha(3), beta(3), gamma(1), delta(1), epsilon(1). CF(0) has four main subunits: a(1), b(1), b'(1) and c(9-12).</text>
</comment>
<keyword evidence="8 14" id="KW-1278">Translocase</keyword>
<keyword evidence="4 14" id="KW-0813">Transport</keyword>
<dbReference type="FunFam" id="1.20.150.20:FF:000001">
    <property type="entry name" value="ATP synthase subunit alpha"/>
    <property type="match status" value="1"/>
</dbReference>
<feature type="domain" description="ATPase F1/V1/A1 complex alpha/beta subunit nucleotide-binding" evidence="15">
    <location>
        <begin position="151"/>
        <end position="389"/>
    </location>
</feature>
<dbReference type="NCBIfam" id="TIGR00962">
    <property type="entry name" value="atpA"/>
    <property type="match status" value="1"/>
</dbReference>
<evidence type="ECO:0000256" key="9">
    <source>
        <dbReference type="ARBA" id="ARBA00023065"/>
    </source>
</evidence>
<keyword evidence="9 14" id="KW-0406">Ion transport</keyword>
<dbReference type="FunFam" id="3.40.50.300:FF:000002">
    <property type="entry name" value="ATP synthase subunit alpha"/>
    <property type="match status" value="1"/>
</dbReference>
<dbReference type="HAMAP" id="MF_01346">
    <property type="entry name" value="ATP_synth_alpha_bact"/>
    <property type="match status" value="1"/>
</dbReference>
<evidence type="ECO:0000256" key="13">
    <source>
        <dbReference type="ARBA" id="ARBA00026013"/>
    </source>
</evidence>
<dbReference type="NCBIfam" id="NF009884">
    <property type="entry name" value="PRK13343.1"/>
    <property type="match status" value="1"/>
</dbReference>
<dbReference type="SUPFAM" id="SSF50615">
    <property type="entry name" value="N-terminal domain of alpha and beta subunits of F1 ATP synthase"/>
    <property type="match status" value="1"/>
</dbReference>